<evidence type="ECO:0000313" key="3">
    <source>
        <dbReference type="Proteomes" id="UP000001058"/>
    </source>
</evidence>
<dbReference type="GeneID" id="9614698"/>
<name>D8UM56_VOLCA</name>
<reference evidence="2 3" key="1">
    <citation type="journal article" date="2010" name="Science">
        <title>Genomic analysis of organismal complexity in the multicellular green alga Volvox carteri.</title>
        <authorList>
            <person name="Prochnik S.E."/>
            <person name="Umen J."/>
            <person name="Nedelcu A.M."/>
            <person name="Hallmann A."/>
            <person name="Miller S.M."/>
            <person name="Nishii I."/>
            <person name="Ferris P."/>
            <person name="Kuo A."/>
            <person name="Mitros T."/>
            <person name="Fritz-Laylin L.K."/>
            <person name="Hellsten U."/>
            <person name="Chapman J."/>
            <person name="Simakov O."/>
            <person name="Rensing S.A."/>
            <person name="Terry A."/>
            <person name="Pangilinan J."/>
            <person name="Kapitonov V."/>
            <person name="Jurka J."/>
            <person name="Salamov A."/>
            <person name="Shapiro H."/>
            <person name="Schmutz J."/>
            <person name="Grimwood J."/>
            <person name="Lindquist E."/>
            <person name="Lucas S."/>
            <person name="Grigoriev I.V."/>
            <person name="Schmitt R."/>
            <person name="Kirk D."/>
            <person name="Rokhsar D.S."/>
        </authorList>
    </citation>
    <scope>NUCLEOTIDE SEQUENCE [LARGE SCALE GENOMIC DNA]</scope>
    <source>
        <strain evidence="3">f. Nagariensis / Eve</strain>
    </source>
</reference>
<dbReference type="InParanoid" id="D8UM56"/>
<gene>
    <name evidence="2" type="ORF">VOLCADRAFT_108735</name>
</gene>
<dbReference type="AlphaFoldDB" id="D8UM56"/>
<accession>D8UM56</accession>
<proteinExistence type="predicted"/>
<evidence type="ECO:0000313" key="2">
    <source>
        <dbReference type="EMBL" id="EFJ39193.1"/>
    </source>
</evidence>
<protein>
    <submittedName>
        <fullName evidence="2">Uncharacterized protein</fullName>
    </submittedName>
</protein>
<evidence type="ECO:0000256" key="1">
    <source>
        <dbReference type="SAM" id="Coils"/>
    </source>
</evidence>
<dbReference type="EMBL" id="GL378869">
    <property type="protein sequence ID" value="EFJ39193.1"/>
    <property type="molecule type" value="Genomic_DNA"/>
</dbReference>
<sequence>MTPDYRQRMCTAVTEAGLDSAGLDEEDLELLWAAKYRTAARLRAATHAWENLIEVHLAPGVVDAIWQALGAAAGSAESTLLEALYKLVKEKLEKQNEKLEQHNENLVKQNERLVKQSKKLEKQSKKLEKQSKKLEKQNKKMIEAKALLERRASQEIVKYSASCRLNIKRLHV</sequence>
<organism evidence="3">
    <name type="scientific">Volvox carteri f. nagariensis</name>
    <dbReference type="NCBI Taxonomy" id="3068"/>
    <lineage>
        <taxon>Eukaryota</taxon>
        <taxon>Viridiplantae</taxon>
        <taxon>Chlorophyta</taxon>
        <taxon>core chlorophytes</taxon>
        <taxon>Chlorophyceae</taxon>
        <taxon>CS clade</taxon>
        <taxon>Chlamydomonadales</taxon>
        <taxon>Volvocaceae</taxon>
        <taxon>Volvox</taxon>
    </lineage>
</organism>
<keyword evidence="1" id="KW-0175">Coiled coil</keyword>
<dbReference type="RefSeq" id="XP_002959742.1">
    <property type="nucleotide sequence ID" value="XM_002959696.1"/>
</dbReference>
<feature type="coiled-coil region" evidence="1">
    <location>
        <begin position="82"/>
        <end position="151"/>
    </location>
</feature>
<dbReference type="Proteomes" id="UP000001058">
    <property type="component" value="Unassembled WGS sequence"/>
</dbReference>
<dbReference type="KEGG" id="vcn:VOLCADRAFT_108735"/>
<keyword evidence="3" id="KW-1185">Reference proteome</keyword>